<dbReference type="GO" id="GO:0009403">
    <property type="term" value="P:toxin biosynthetic process"/>
    <property type="evidence" value="ECO:0007669"/>
    <property type="project" value="InterPro"/>
</dbReference>
<feature type="transmembrane region" description="Helical" evidence="5">
    <location>
        <begin position="140"/>
        <end position="160"/>
    </location>
</feature>
<sequence length="245" mass="26245">MNIIDVLIIGLILLGALKGYRQGLLGGAVNLIGTLLGFLIASFRYQAVLAWIERYFPVHNWLEPFVYRVVWSQIQSQAQTPDGGVLPKILGGFSALFKSFPGTTGLSSLQSVSRGVLVQAAQNLSTVITDNLLRLMAFGLVFYAVVLLVHLGAGLLLPLLPLGGTLNHGAGLILGGLTAAVVLAVLAGLLSPFLTLGAGPEVAVMKNSYFYPLLVRIFQGLDRMFSLQWFSKAPGLAQWTNILGR</sequence>
<evidence type="ECO:0000256" key="3">
    <source>
        <dbReference type="ARBA" id="ARBA00022989"/>
    </source>
</evidence>
<dbReference type="InterPro" id="IPR003825">
    <property type="entry name" value="Colicin-V_CvpA"/>
</dbReference>
<keyword evidence="4 5" id="KW-0472">Membrane</keyword>
<dbReference type="KEGG" id="aacx:DEACI_0422"/>
<evidence type="ECO:0000313" key="7">
    <source>
        <dbReference type="EMBL" id="CEJ07360.1"/>
    </source>
</evidence>
<accession>A0A8S0WL31</accession>
<dbReference type="EMBL" id="LR746496">
    <property type="protein sequence ID" value="CAA7599794.1"/>
    <property type="molecule type" value="Genomic_DNA"/>
</dbReference>
<keyword evidence="2 5" id="KW-0812">Transmembrane</keyword>
<dbReference type="Proteomes" id="UP001071230">
    <property type="component" value="Unassembled WGS sequence"/>
</dbReference>
<keyword evidence="8" id="KW-1185">Reference proteome</keyword>
<feature type="transmembrane region" description="Helical" evidence="5">
    <location>
        <begin position="31"/>
        <end position="52"/>
    </location>
</feature>
<protein>
    <submittedName>
        <fullName evidence="7">Colicin V production protein</fullName>
    </submittedName>
    <submittedName>
        <fullName evidence="6">Colicin V production, CvpA</fullName>
    </submittedName>
</protein>
<evidence type="ECO:0000256" key="4">
    <source>
        <dbReference type="ARBA" id="ARBA00023136"/>
    </source>
</evidence>
<keyword evidence="3 5" id="KW-1133">Transmembrane helix</keyword>
<dbReference type="GO" id="GO:0016020">
    <property type="term" value="C:membrane"/>
    <property type="evidence" value="ECO:0007669"/>
    <property type="project" value="UniProtKB-SubCell"/>
</dbReference>
<evidence type="ECO:0000256" key="1">
    <source>
        <dbReference type="ARBA" id="ARBA00004141"/>
    </source>
</evidence>
<evidence type="ECO:0000256" key="2">
    <source>
        <dbReference type="ARBA" id="ARBA00022692"/>
    </source>
</evidence>
<dbReference type="AlphaFoldDB" id="A0A8S0WL31"/>
<organism evidence="6">
    <name type="scientific">Acididesulfobacillus acetoxydans</name>
    <dbReference type="NCBI Taxonomy" id="1561005"/>
    <lineage>
        <taxon>Bacteria</taxon>
        <taxon>Bacillati</taxon>
        <taxon>Bacillota</taxon>
        <taxon>Clostridia</taxon>
        <taxon>Eubacteriales</taxon>
        <taxon>Peptococcaceae</taxon>
        <taxon>Acididesulfobacillus</taxon>
    </lineage>
</organism>
<name>A0A8S0WL31_9FIRM</name>
<gene>
    <name evidence="6" type="ORF">DEACI_0422</name>
    <name evidence="7" type="ORF">DEACI_1823</name>
</gene>
<evidence type="ECO:0000313" key="8">
    <source>
        <dbReference type="Proteomes" id="UP001071230"/>
    </source>
</evidence>
<dbReference type="Proteomes" id="UP000836597">
    <property type="component" value="Chromosome"/>
</dbReference>
<dbReference type="Pfam" id="PF02674">
    <property type="entry name" value="Colicin_V"/>
    <property type="match status" value="1"/>
</dbReference>
<dbReference type="RefSeq" id="WP_240983558.1">
    <property type="nucleotide sequence ID" value="NZ_CDGJ01000052.1"/>
</dbReference>
<proteinExistence type="predicted"/>
<evidence type="ECO:0000256" key="5">
    <source>
        <dbReference type="SAM" id="Phobius"/>
    </source>
</evidence>
<feature type="transmembrane region" description="Helical" evidence="5">
    <location>
        <begin position="172"/>
        <end position="196"/>
    </location>
</feature>
<reference evidence="7" key="1">
    <citation type="submission" date="2014-11" db="EMBL/GenBank/DDBJ databases">
        <authorList>
            <person name="Hornung B.V."/>
        </authorList>
    </citation>
    <scope>NUCLEOTIDE SEQUENCE</scope>
    <source>
        <strain evidence="7">INE</strain>
    </source>
</reference>
<dbReference type="EMBL" id="CDGJ01000052">
    <property type="protein sequence ID" value="CEJ07360.1"/>
    <property type="molecule type" value="Genomic_DNA"/>
</dbReference>
<evidence type="ECO:0000313" key="6">
    <source>
        <dbReference type="EMBL" id="CAA7599794.1"/>
    </source>
</evidence>
<reference evidence="6" key="2">
    <citation type="submission" date="2020-01" db="EMBL/GenBank/DDBJ databases">
        <authorList>
            <person name="Hornung B."/>
        </authorList>
    </citation>
    <scope>NUCLEOTIDE SEQUENCE</scope>
    <source>
        <strain evidence="6">PacBioINE</strain>
    </source>
</reference>
<comment type="subcellular location">
    <subcellularLocation>
        <location evidence="1">Membrane</location>
        <topology evidence="1">Multi-pass membrane protein</topology>
    </subcellularLocation>
</comment>